<proteinExistence type="predicted"/>
<evidence type="ECO:0000313" key="2">
    <source>
        <dbReference type="EMBL" id="RVW51782.1"/>
    </source>
</evidence>
<dbReference type="AlphaFoldDB" id="A0A438EVT8"/>
<comment type="caution">
    <text evidence="2">The sequence shown here is derived from an EMBL/GenBank/DDBJ whole genome shotgun (WGS) entry which is preliminary data.</text>
</comment>
<sequence>MATANSSAPTGPHLSPRYSPDGHSSPKSRRSAARGAVTSPWTQVVRGESESITAAPSSPVSSQEQIVVSSDCSPTKATSDSPASPEDSRKWRLNWKVLITATAMPVSGRRGISLRMALLSPTDGSISAPPAQVHVQVRL</sequence>
<reference evidence="2 3" key="1">
    <citation type="journal article" date="2018" name="PLoS Genet.">
        <title>Population sequencing reveals clonal diversity and ancestral inbreeding in the grapevine cultivar Chardonnay.</title>
        <authorList>
            <person name="Roach M.J."/>
            <person name="Johnson D.L."/>
            <person name="Bohlmann J."/>
            <person name="van Vuuren H.J."/>
            <person name="Jones S.J."/>
            <person name="Pretorius I.S."/>
            <person name="Schmidt S.A."/>
            <person name="Borneman A.R."/>
        </authorList>
    </citation>
    <scope>NUCLEOTIDE SEQUENCE [LARGE SCALE GENOMIC DNA]</scope>
    <source>
        <strain evidence="3">cv. Chardonnay</strain>
        <tissue evidence="2">Leaf</tissue>
    </source>
</reference>
<evidence type="ECO:0000313" key="3">
    <source>
        <dbReference type="Proteomes" id="UP000288805"/>
    </source>
</evidence>
<evidence type="ECO:0000256" key="1">
    <source>
        <dbReference type="SAM" id="MobiDB-lite"/>
    </source>
</evidence>
<feature type="region of interest" description="Disordered" evidence="1">
    <location>
        <begin position="1"/>
        <end position="88"/>
    </location>
</feature>
<name>A0A438EVT8_VITVI</name>
<organism evidence="2 3">
    <name type="scientific">Vitis vinifera</name>
    <name type="common">Grape</name>
    <dbReference type="NCBI Taxonomy" id="29760"/>
    <lineage>
        <taxon>Eukaryota</taxon>
        <taxon>Viridiplantae</taxon>
        <taxon>Streptophyta</taxon>
        <taxon>Embryophyta</taxon>
        <taxon>Tracheophyta</taxon>
        <taxon>Spermatophyta</taxon>
        <taxon>Magnoliopsida</taxon>
        <taxon>eudicotyledons</taxon>
        <taxon>Gunneridae</taxon>
        <taxon>Pentapetalae</taxon>
        <taxon>rosids</taxon>
        <taxon>Vitales</taxon>
        <taxon>Vitaceae</taxon>
        <taxon>Viteae</taxon>
        <taxon>Vitis</taxon>
    </lineage>
</organism>
<dbReference type="Proteomes" id="UP000288805">
    <property type="component" value="Unassembled WGS sequence"/>
</dbReference>
<protein>
    <submittedName>
        <fullName evidence="2">Uncharacterized protein</fullName>
    </submittedName>
</protein>
<accession>A0A438EVT8</accession>
<feature type="compositionally biased region" description="Polar residues" evidence="1">
    <location>
        <begin position="50"/>
        <end position="82"/>
    </location>
</feature>
<gene>
    <name evidence="2" type="ORF">CK203_066622</name>
</gene>
<dbReference type="EMBL" id="QGNW01001179">
    <property type="protein sequence ID" value="RVW51782.1"/>
    <property type="molecule type" value="Genomic_DNA"/>
</dbReference>